<feature type="coiled-coil region" evidence="2">
    <location>
        <begin position="72"/>
        <end position="106"/>
    </location>
</feature>
<keyword evidence="2" id="KW-0175">Coiled coil</keyword>
<dbReference type="OrthoDB" id="3387956at2"/>
<dbReference type="InterPro" id="IPR047057">
    <property type="entry name" value="MerR_fam"/>
</dbReference>
<accession>A0A1H1H3E9</accession>
<dbReference type="Pfam" id="PF13411">
    <property type="entry name" value="MerR_1"/>
    <property type="match status" value="1"/>
</dbReference>
<feature type="domain" description="HTH merR-type" evidence="3">
    <location>
        <begin position="14"/>
        <end position="82"/>
    </location>
</feature>
<dbReference type="GO" id="GO:0003700">
    <property type="term" value="F:DNA-binding transcription factor activity"/>
    <property type="evidence" value="ECO:0007669"/>
    <property type="project" value="InterPro"/>
</dbReference>
<evidence type="ECO:0000256" key="1">
    <source>
        <dbReference type="ARBA" id="ARBA00023125"/>
    </source>
</evidence>
<dbReference type="STRING" id="35622.SAMN04489764_4029"/>
<dbReference type="EMBL" id="FNKK01000002">
    <property type="protein sequence ID" value="SDR19960.1"/>
    <property type="molecule type" value="Genomic_DNA"/>
</dbReference>
<gene>
    <name evidence="4" type="ORF">SAMN04489764_4029</name>
</gene>
<dbReference type="InterPro" id="IPR009061">
    <property type="entry name" value="DNA-bd_dom_put_sf"/>
</dbReference>
<sequence>MTQRLPVDDEHAPLYSLGQVAEMLQVRQAFLRRLDSFSVVSPRRSAGGQRRYSRRDISAVQYVVRLTSEGMTLASIRRIMELEREVAELKEEVERLRARVAELEGDGPR</sequence>
<dbReference type="GO" id="GO:0003677">
    <property type="term" value="F:DNA binding"/>
    <property type="evidence" value="ECO:0007669"/>
    <property type="project" value="UniProtKB-KW"/>
</dbReference>
<proteinExistence type="predicted"/>
<evidence type="ECO:0000259" key="3">
    <source>
        <dbReference type="PROSITE" id="PS50937"/>
    </source>
</evidence>
<dbReference type="PANTHER" id="PTHR30204">
    <property type="entry name" value="REDOX-CYCLING DRUG-SENSING TRANSCRIPTIONAL ACTIVATOR SOXR"/>
    <property type="match status" value="1"/>
</dbReference>
<keyword evidence="1 4" id="KW-0238">DNA-binding</keyword>
<dbReference type="PROSITE" id="PS50937">
    <property type="entry name" value="HTH_MERR_2"/>
    <property type="match status" value="1"/>
</dbReference>
<dbReference type="InterPro" id="IPR000551">
    <property type="entry name" value="MerR-type_HTH_dom"/>
</dbReference>
<protein>
    <submittedName>
        <fullName evidence="4">DNA-binding transcriptional regulator, MerR family</fullName>
    </submittedName>
</protein>
<evidence type="ECO:0000256" key="2">
    <source>
        <dbReference type="SAM" id="Coils"/>
    </source>
</evidence>
<evidence type="ECO:0000313" key="4">
    <source>
        <dbReference type="EMBL" id="SDR19960.1"/>
    </source>
</evidence>
<evidence type="ECO:0000313" key="5">
    <source>
        <dbReference type="Proteomes" id="UP000217103"/>
    </source>
</evidence>
<dbReference type="SMART" id="SM00422">
    <property type="entry name" value="HTH_MERR"/>
    <property type="match status" value="1"/>
</dbReference>
<dbReference type="Gene3D" id="1.10.1660.10">
    <property type="match status" value="1"/>
</dbReference>
<dbReference type="RefSeq" id="WP_093260990.1">
    <property type="nucleotide sequence ID" value="NZ_FNKK01000002.1"/>
</dbReference>
<dbReference type="Gene3D" id="1.20.5.170">
    <property type="match status" value="1"/>
</dbReference>
<organism evidence="4 5">
    <name type="scientific">Thermostaphylospora chromogena</name>
    <dbReference type="NCBI Taxonomy" id="35622"/>
    <lineage>
        <taxon>Bacteria</taxon>
        <taxon>Bacillati</taxon>
        <taxon>Actinomycetota</taxon>
        <taxon>Actinomycetes</taxon>
        <taxon>Streptosporangiales</taxon>
        <taxon>Thermomonosporaceae</taxon>
        <taxon>Thermostaphylospora</taxon>
    </lineage>
</organism>
<dbReference type="SUPFAM" id="SSF46955">
    <property type="entry name" value="Putative DNA-binding domain"/>
    <property type="match status" value="1"/>
</dbReference>
<keyword evidence="5" id="KW-1185">Reference proteome</keyword>
<name>A0A1H1H3E9_9ACTN</name>
<dbReference type="Proteomes" id="UP000217103">
    <property type="component" value="Unassembled WGS sequence"/>
</dbReference>
<dbReference type="AlphaFoldDB" id="A0A1H1H3E9"/>
<dbReference type="PANTHER" id="PTHR30204:SF58">
    <property type="entry name" value="HTH-TYPE TRANSCRIPTIONAL REGULATOR YFMP"/>
    <property type="match status" value="1"/>
</dbReference>
<reference evidence="4 5" key="1">
    <citation type="submission" date="2016-10" db="EMBL/GenBank/DDBJ databases">
        <authorList>
            <person name="de Groot N.N."/>
        </authorList>
    </citation>
    <scope>NUCLEOTIDE SEQUENCE [LARGE SCALE GENOMIC DNA]</scope>
    <source>
        <strain evidence="4 5">DSM 43794</strain>
    </source>
</reference>